<keyword evidence="3" id="KW-1185">Reference proteome</keyword>
<feature type="non-terminal residue" evidence="2">
    <location>
        <position position="141"/>
    </location>
</feature>
<feature type="region of interest" description="Disordered" evidence="1">
    <location>
        <begin position="70"/>
        <end position="96"/>
    </location>
</feature>
<evidence type="ECO:0000313" key="2">
    <source>
        <dbReference type="EMBL" id="MEQ2160681.1"/>
    </source>
</evidence>
<protein>
    <submittedName>
        <fullName evidence="2">Uncharacterized protein</fullName>
    </submittedName>
</protein>
<dbReference type="PANTHER" id="PTHR46501:SF2">
    <property type="entry name" value="MYOMEGALIN"/>
    <property type="match status" value="1"/>
</dbReference>
<comment type="caution">
    <text evidence="2">The sequence shown here is derived from an EMBL/GenBank/DDBJ whole genome shotgun (WGS) entry which is preliminary data.</text>
</comment>
<accession>A0ABV0MNJ9</accession>
<name>A0ABV0MNJ9_9TELE</name>
<evidence type="ECO:0000256" key="1">
    <source>
        <dbReference type="SAM" id="MobiDB-lite"/>
    </source>
</evidence>
<dbReference type="PANTHER" id="PTHR46501">
    <property type="entry name" value="MYOMEGALIN"/>
    <property type="match status" value="1"/>
</dbReference>
<organism evidence="2 3">
    <name type="scientific">Goodea atripinnis</name>
    <dbReference type="NCBI Taxonomy" id="208336"/>
    <lineage>
        <taxon>Eukaryota</taxon>
        <taxon>Metazoa</taxon>
        <taxon>Chordata</taxon>
        <taxon>Craniata</taxon>
        <taxon>Vertebrata</taxon>
        <taxon>Euteleostomi</taxon>
        <taxon>Actinopterygii</taxon>
        <taxon>Neopterygii</taxon>
        <taxon>Teleostei</taxon>
        <taxon>Neoteleostei</taxon>
        <taxon>Acanthomorphata</taxon>
        <taxon>Ovalentaria</taxon>
        <taxon>Atherinomorphae</taxon>
        <taxon>Cyprinodontiformes</taxon>
        <taxon>Goodeidae</taxon>
        <taxon>Goodea</taxon>
    </lineage>
</organism>
<proteinExistence type="predicted"/>
<dbReference type="InterPro" id="IPR052593">
    <property type="entry name" value="MT-associated_AKAP9-binding"/>
</dbReference>
<sequence>MAPLWKTMLSRSSPLYRDALFSFSLWEWKAQERELLLLKKHTDQERRAMLTQLDKLSKELQQKDKVIESLQAELKQHQGHHRSDTPSSSHALSDITDQSDRISYVSDEHSSTNEDLVLCSDPDAASEIGLQGIRTSTKAST</sequence>
<gene>
    <name evidence="2" type="ORF">GOODEAATRI_001927</name>
</gene>
<dbReference type="EMBL" id="JAHRIO010010060">
    <property type="protein sequence ID" value="MEQ2160681.1"/>
    <property type="molecule type" value="Genomic_DNA"/>
</dbReference>
<evidence type="ECO:0000313" key="3">
    <source>
        <dbReference type="Proteomes" id="UP001476798"/>
    </source>
</evidence>
<dbReference type="Proteomes" id="UP001476798">
    <property type="component" value="Unassembled WGS sequence"/>
</dbReference>
<reference evidence="2 3" key="1">
    <citation type="submission" date="2021-06" db="EMBL/GenBank/DDBJ databases">
        <authorList>
            <person name="Palmer J.M."/>
        </authorList>
    </citation>
    <scope>NUCLEOTIDE SEQUENCE [LARGE SCALE GENOMIC DNA]</scope>
    <source>
        <strain evidence="2 3">GA_2019</strain>
        <tissue evidence="2">Muscle</tissue>
    </source>
</reference>